<dbReference type="PANTHER" id="PTHR30482">
    <property type="entry name" value="HIGH-AFFINITY BRANCHED-CHAIN AMINO ACID TRANSPORT SYSTEM PERMEASE"/>
    <property type="match status" value="1"/>
</dbReference>
<evidence type="ECO:0000256" key="4">
    <source>
        <dbReference type="ARBA" id="ARBA00022989"/>
    </source>
</evidence>
<evidence type="ECO:0000313" key="8">
    <source>
        <dbReference type="Proteomes" id="UP001549320"/>
    </source>
</evidence>
<comment type="subcellular location">
    <subcellularLocation>
        <location evidence="1">Cell membrane</location>
        <topology evidence="1">Multi-pass membrane protein</topology>
    </subcellularLocation>
</comment>
<feature type="transmembrane region" description="Helical" evidence="6">
    <location>
        <begin position="147"/>
        <end position="169"/>
    </location>
</feature>
<feature type="transmembrane region" description="Helical" evidence="6">
    <location>
        <begin position="278"/>
        <end position="297"/>
    </location>
</feature>
<evidence type="ECO:0000256" key="5">
    <source>
        <dbReference type="ARBA" id="ARBA00023136"/>
    </source>
</evidence>
<feature type="transmembrane region" description="Helical" evidence="6">
    <location>
        <begin position="243"/>
        <end position="266"/>
    </location>
</feature>
<dbReference type="CDD" id="cd06581">
    <property type="entry name" value="TM_PBP1_LivM_like"/>
    <property type="match status" value="1"/>
</dbReference>
<feature type="transmembrane region" description="Helical" evidence="6">
    <location>
        <begin position="81"/>
        <end position="102"/>
    </location>
</feature>
<evidence type="ECO:0000256" key="2">
    <source>
        <dbReference type="ARBA" id="ARBA00022475"/>
    </source>
</evidence>
<evidence type="ECO:0000256" key="1">
    <source>
        <dbReference type="ARBA" id="ARBA00004651"/>
    </source>
</evidence>
<dbReference type="InterPro" id="IPR001851">
    <property type="entry name" value="ABC_transp_permease"/>
</dbReference>
<keyword evidence="4 6" id="KW-1133">Transmembrane helix</keyword>
<evidence type="ECO:0000313" key="7">
    <source>
        <dbReference type="EMBL" id="MET4578015.1"/>
    </source>
</evidence>
<proteinExistence type="predicted"/>
<dbReference type="RefSeq" id="WP_354444905.1">
    <property type="nucleotide sequence ID" value="NZ_JBEPSH010000006.1"/>
</dbReference>
<dbReference type="PANTHER" id="PTHR30482:SF10">
    <property type="entry name" value="HIGH-AFFINITY BRANCHED-CHAIN AMINO ACID TRANSPORT PROTEIN BRAE"/>
    <property type="match status" value="1"/>
</dbReference>
<keyword evidence="5 6" id="KW-0472">Membrane</keyword>
<gene>
    <name evidence="7" type="ORF">ABIE13_003131</name>
</gene>
<organism evidence="7 8">
    <name type="scientific">Ottowia thiooxydans</name>
    <dbReference type="NCBI Taxonomy" id="219182"/>
    <lineage>
        <taxon>Bacteria</taxon>
        <taxon>Pseudomonadati</taxon>
        <taxon>Pseudomonadota</taxon>
        <taxon>Betaproteobacteria</taxon>
        <taxon>Burkholderiales</taxon>
        <taxon>Comamonadaceae</taxon>
        <taxon>Ottowia</taxon>
    </lineage>
</organism>
<dbReference type="InterPro" id="IPR043428">
    <property type="entry name" value="LivM-like"/>
</dbReference>
<reference evidence="7 8" key="1">
    <citation type="submission" date="2024-06" db="EMBL/GenBank/DDBJ databases">
        <title>Sorghum-associated microbial communities from plants grown in Nebraska, USA.</title>
        <authorList>
            <person name="Schachtman D."/>
        </authorList>
    </citation>
    <scope>NUCLEOTIDE SEQUENCE [LARGE SCALE GENOMIC DNA]</scope>
    <source>
        <strain evidence="7 8">2709</strain>
    </source>
</reference>
<dbReference type="Pfam" id="PF02653">
    <property type="entry name" value="BPD_transp_2"/>
    <property type="match status" value="1"/>
</dbReference>
<evidence type="ECO:0000256" key="6">
    <source>
        <dbReference type="SAM" id="Phobius"/>
    </source>
</evidence>
<feature type="transmembrane region" description="Helical" evidence="6">
    <location>
        <begin position="6"/>
        <end position="23"/>
    </location>
</feature>
<keyword evidence="2" id="KW-1003">Cell membrane</keyword>
<feature type="transmembrane region" description="Helical" evidence="6">
    <location>
        <begin position="203"/>
        <end position="223"/>
    </location>
</feature>
<keyword evidence="8" id="KW-1185">Reference proteome</keyword>
<dbReference type="EMBL" id="JBEPSH010000006">
    <property type="protein sequence ID" value="MET4578015.1"/>
    <property type="molecule type" value="Genomic_DNA"/>
</dbReference>
<evidence type="ECO:0000256" key="3">
    <source>
        <dbReference type="ARBA" id="ARBA00022692"/>
    </source>
</evidence>
<keyword evidence="3 6" id="KW-0812">Transmembrane</keyword>
<sequence length="314" mass="33114">MKLNAYFLMLGLIVVAAMLPWTDSAYLMRLGTLAAMYSVLAVSWTIVGGFTGYPSFATAAFFGLGAYTGGILVARGWPLSLAVLCAALLAFVLALSLGSVLLRLKGHYFAIGSLAVVEVLRELANSSTELTGGGMGLNVPMSSGGSIAATASLFYWFMWALLLLCFLMARWIERSKLGFGLACIRQNEAAADMIGVNATLYKSLAFGFSAIFVGAAGAVYAAWVNYIEPADVFDVLLSVKPIVMALLGGLGSVSGAVAGALVFLGLEETLWRNMLEMHSAALGVLVVLLLLFLPHGLVSLPRRLARRASGASHD</sequence>
<accession>A0ABV2QAH0</accession>
<comment type="caution">
    <text evidence="7">The sequence shown here is derived from an EMBL/GenBank/DDBJ whole genome shotgun (WGS) entry which is preliminary data.</text>
</comment>
<protein>
    <submittedName>
        <fullName evidence="7">Branched-chain amino acid transport system permease protein</fullName>
    </submittedName>
</protein>
<name>A0ABV2QAH0_9BURK</name>
<dbReference type="Proteomes" id="UP001549320">
    <property type="component" value="Unassembled WGS sequence"/>
</dbReference>